<dbReference type="InterPro" id="IPR000432">
    <property type="entry name" value="DNA_mismatch_repair_MutS_C"/>
</dbReference>
<dbReference type="GO" id="GO:0140664">
    <property type="term" value="F:ATP-dependent DNA damage sensor activity"/>
    <property type="evidence" value="ECO:0007669"/>
    <property type="project" value="InterPro"/>
</dbReference>
<dbReference type="GO" id="GO:0030983">
    <property type="term" value="F:mismatched DNA binding"/>
    <property type="evidence" value="ECO:0007669"/>
    <property type="project" value="InterPro"/>
</dbReference>
<dbReference type="PANTHER" id="PTHR11361">
    <property type="entry name" value="DNA MISMATCH REPAIR PROTEIN MUTS FAMILY MEMBER"/>
    <property type="match status" value="1"/>
</dbReference>
<dbReference type="Gene3D" id="3.40.50.300">
    <property type="entry name" value="P-loop containing nucleotide triphosphate hydrolases"/>
    <property type="match status" value="1"/>
</dbReference>
<evidence type="ECO:0000256" key="2">
    <source>
        <dbReference type="ARBA" id="ARBA00022840"/>
    </source>
</evidence>
<accession>A0A9D0YUY9</accession>
<dbReference type="PANTHER" id="PTHR11361:SF14">
    <property type="entry name" value="DNA MISMATCH REPAIR PROTEIN MUTS, TYPE 2"/>
    <property type="match status" value="1"/>
</dbReference>
<evidence type="ECO:0000313" key="5">
    <source>
        <dbReference type="EMBL" id="HIQ62549.1"/>
    </source>
</evidence>
<keyword evidence="1" id="KW-0547">Nucleotide-binding</keyword>
<reference evidence="5" key="1">
    <citation type="submission" date="2020-10" db="EMBL/GenBank/DDBJ databases">
        <authorList>
            <person name="Gilroy R."/>
        </authorList>
    </citation>
    <scope>NUCLEOTIDE SEQUENCE</scope>
    <source>
        <strain evidence="5">ChiHile30-977</strain>
    </source>
</reference>
<gene>
    <name evidence="5" type="ORF">IAA66_03050</name>
</gene>
<evidence type="ECO:0000256" key="3">
    <source>
        <dbReference type="ARBA" id="ARBA00023125"/>
    </source>
</evidence>
<organism evidence="5 6">
    <name type="scientific">Candidatus Avichristensenella intestinipullorum</name>
    <dbReference type="NCBI Taxonomy" id="2840693"/>
    <lineage>
        <taxon>Bacteria</taxon>
        <taxon>Bacillati</taxon>
        <taxon>Bacillota</taxon>
        <taxon>Clostridia</taxon>
        <taxon>Candidatus Avichristensenella</taxon>
    </lineage>
</organism>
<dbReference type="GO" id="GO:0006298">
    <property type="term" value="P:mismatch repair"/>
    <property type="evidence" value="ECO:0007669"/>
    <property type="project" value="InterPro"/>
</dbReference>
<proteinExistence type="predicted"/>
<evidence type="ECO:0000259" key="4">
    <source>
        <dbReference type="SMART" id="SM00534"/>
    </source>
</evidence>
<dbReference type="GO" id="GO:0005524">
    <property type="term" value="F:ATP binding"/>
    <property type="evidence" value="ECO:0007669"/>
    <property type="project" value="UniProtKB-KW"/>
</dbReference>
<comment type="caution">
    <text evidence="5">The sequence shown here is derived from an EMBL/GenBank/DDBJ whole genome shotgun (WGS) entry which is preliminary data.</text>
</comment>
<sequence>MKISFEQRRELGFQYVLDLLAPCSPYGAELVRKPRFFAPREREALEAEWANVQAAIDGLSRFGAQYSRLRLLFMQVRDIRQTLRRCRETVLTEVELFEVKRFLLQLSLIAPLFAQICEGYGGIRFTEETDALRLLDPEGQRTAGFSISSAYSKALGVLREEKSRLEARLRTADAAEREDLLNARRSLLAREEAETLRVRARLSEALRPHLDALEENARMIGALDFVLEKASLARDRRAVRPRVSEGGAVFSDMVNPQLSDALQSRGASFTPVSLEAAVGATVITGANMGGKSVALKTLALNLLLCQAGFFAFASRAETPLFDAFHILSGDLSDARGGLSSFGSEVVRIQQALSAVEAGEFLFVALDEPGRGTNPREGAALVRSLTRHLARAHAVTVVATHFGSVAACAAAHYQAAGLKLPPDAPPAEDRLAFIARHMNYGLVRVPADAPCPQEALTICRLLGLDARVTEAMRADLEAHREGEIS</sequence>
<reference evidence="5" key="2">
    <citation type="journal article" date="2021" name="PeerJ">
        <title>Extensive microbial diversity within the chicken gut microbiome revealed by metagenomics and culture.</title>
        <authorList>
            <person name="Gilroy R."/>
            <person name="Ravi A."/>
            <person name="Getino M."/>
            <person name="Pursley I."/>
            <person name="Horton D.L."/>
            <person name="Alikhan N.F."/>
            <person name="Baker D."/>
            <person name="Gharbi K."/>
            <person name="Hall N."/>
            <person name="Watson M."/>
            <person name="Adriaenssens E.M."/>
            <person name="Foster-Nyarko E."/>
            <person name="Jarju S."/>
            <person name="Secka A."/>
            <person name="Antonio M."/>
            <person name="Oren A."/>
            <person name="Chaudhuri R.R."/>
            <person name="La Ragione R."/>
            <person name="Hildebrand F."/>
            <person name="Pallen M.J."/>
        </authorList>
    </citation>
    <scope>NUCLEOTIDE SEQUENCE</scope>
    <source>
        <strain evidence="5">ChiHile30-977</strain>
    </source>
</reference>
<dbReference type="SUPFAM" id="SSF52540">
    <property type="entry name" value="P-loop containing nucleoside triphosphate hydrolases"/>
    <property type="match status" value="1"/>
</dbReference>
<keyword evidence="2" id="KW-0067">ATP-binding</keyword>
<feature type="domain" description="DNA mismatch repair proteins mutS family" evidence="4">
    <location>
        <begin position="278"/>
        <end position="476"/>
    </location>
</feature>
<evidence type="ECO:0000256" key="1">
    <source>
        <dbReference type="ARBA" id="ARBA00022741"/>
    </source>
</evidence>
<dbReference type="SMART" id="SM00534">
    <property type="entry name" value="MUTSac"/>
    <property type="match status" value="1"/>
</dbReference>
<dbReference type="InterPro" id="IPR045076">
    <property type="entry name" value="MutS"/>
</dbReference>
<dbReference type="Proteomes" id="UP000886819">
    <property type="component" value="Unassembled WGS sequence"/>
</dbReference>
<keyword evidence="3" id="KW-0238">DNA-binding</keyword>
<dbReference type="AlphaFoldDB" id="A0A9D0YUY9"/>
<dbReference type="InterPro" id="IPR027417">
    <property type="entry name" value="P-loop_NTPase"/>
</dbReference>
<dbReference type="EMBL" id="DVFI01000040">
    <property type="protein sequence ID" value="HIQ62549.1"/>
    <property type="molecule type" value="Genomic_DNA"/>
</dbReference>
<dbReference type="SUPFAM" id="SSF48334">
    <property type="entry name" value="DNA repair protein MutS, domain III"/>
    <property type="match status" value="1"/>
</dbReference>
<evidence type="ECO:0000313" key="6">
    <source>
        <dbReference type="Proteomes" id="UP000886819"/>
    </source>
</evidence>
<dbReference type="InterPro" id="IPR036187">
    <property type="entry name" value="DNA_mismatch_repair_MutS_sf"/>
</dbReference>
<name>A0A9D0YUY9_9FIRM</name>
<protein>
    <recommendedName>
        <fullName evidence="4">DNA mismatch repair proteins mutS family domain-containing protein</fullName>
    </recommendedName>
</protein>
<dbReference type="Pfam" id="PF00488">
    <property type="entry name" value="MutS_V"/>
    <property type="match status" value="1"/>
</dbReference>